<dbReference type="PATRIC" id="fig|1357400.3.peg.2140"/>
<dbReference type="Proteomes" id="UP000018731">
    <property type="component" value="Unassembled WGS sequence"/>
</dbReference>
<dbReference type="HOGENOM" id="CLU_2450535_0_0_7"/>
<organism evidence="1 2">
    <name type="scientific">Helicobacter macacae MIT 99-5501</name>
    <dbReference type="NCBI Taxonomy" id="1357400"/>
    <lineage>
        <taxon>Bacteria</taxon>
        <taxon>Pseudomonadati</taxon>
        <taxon>Campylobacterota</taxon>
        <taxon>Epsilonproteobacteria</taxon>
        <taxon>Campylobacterales</taxon>
        <taxon>Helicobacteraceae</taxon>
        <taxon>Helicobacter</taxon>
    </lineage>
</organism>
<proteinExistence type="predicted"/>
<dbReference type="EMBL" id="AZJI01000007">
    <property type="protein sequence ID" value="ETD22793.1"/>
    <property type="molecule type" value="Genomic_DNA"/>
</dbReference>
<protein>
    <submittedName>
        <fullName evidence="1">Uncharacterized protein</fullName>
    </submittedName>
</protein>
<evidence type="ECO:0000313" key="1">
    <source>
        <dbReference type="EMBL" id="ETD22793.1"/>
    </source>
</evidence>
<sequence length="89" mass="10362">MTLQVQISEKNKSEIMSAIRLLRGVREVSESHKISESKKLRKTRDLSKSKEEKLPIETKADYKAWKKARKELERGETYSLESVKKELGL</sequence>
<dbReference type="AlphaFoldDB" id="V8C5V5"/>
<evidence type="ECO:0000313" key="2">
    <source>
        <dbReference type="Proteomes" id="UP000018731"/>
    </source>
</evidence>
<dbReference type="RefSeq" id="WP_023928327.1">
    <property type="nucleotide sequence ID" value="NZ_KI669455.1"/>
</dbReference>
<comment type="caution">
    <text evidence="1">The sequence shown here is derived from an EMBL/GenBank/DDBJ whole genome shotgun (WGS) entry which is preliminary data.</text>
</comment>
<dbReference type="STRING" id="1357400.HMPREF2086_01592"/>
<keyword evidence="2" id="KW-1185">Reference proteome</keyword>
<gene>
    <name evidence="1" type="ORF">HMPREF2086_01592</name>
</gene>
<name>V8C5V5_9HELI</name>
<accession>V8C5V5</accession>
<reference evidence="1 2" key="1">
    <citation type="journal article" date="2014" name="Genome Announc.">
        <title>Draft genome sequences of six enterohepatic helicobacter species isolated from humans and one from rhesus macaques.</title>
        <authorList>
            <person name="Shen Z."/>
            <person name="Sheh A."/>
            <person name="Young S.K."/>
            <person name="Abouelliel A."/>
            <person name="Ward D.V."/>
            <person name="Earl A.M."/>
            <person name="Fox J.G."/>
        </authorList>
    </citation>
    <scope>NUCLEOTIDE SEQUENCE [LARGE SCALE GENOMIC DNA]</scope>
    <source>
        <strain evidence="1 2">MIT 99-5501</strain>
    </source>
</reference>
<dbReference type="OrthoDB" id="9808267at2"/>